<dbReference type="PATRIC" id="fig|1348663.4.peg.1933"/>
<dbReference type="Proteomes" id="UP000027178">
    <property type="component" value="Unassembled WGS sequence"/>
</dbReference>
<evidence type="ECO:0000313" key="2">
    <source>
        <dbReference type="EMBL" id="KDN86187.1"/>
    </source>
</evidence>
<keyword evidence="3" id="KW-1185">Reference proteome</keyword>
<dbReference type="AlphaFoldDB" id="A0A066YYC0"/>
<gene>
    <name evidence="2" type="ORF">KCH_20040</name>
</gene>
<comment type="caution">
    <text evidence="2">The sequence shown here is derived from an EMBL/GenBank/DDBJ whole genome shotgun (WGS) entry which is preliminary data.</text>
</comment>
<accession>A0A066YYC0</accession>
<sequence>MDPSRERVAPAGLVSAYGRHRFEGGREPVGTGLGGLLNAGNNTCKDRPHGPHLLFRRHASRTPPWGALHRRTPR</sequence>
<proteinExistence type="predicted"/>
<dbReference type="EMBL" id="JNBY01000073">
    <property type="protein sequence ID" value="KDN86187.1"/>
    <property type="molecule type" value="Genomic_DNA"/>
</dbReference>
<evidence type="ECO:0000313" key="3">
    <source>
        <dbReference type="Proteomes" id="UP000027178"/>
    </source>
</evidence>
<feature type="region of interest" description="Disordered" evidence="1">
    <location>
        <begin position="48"/>
        <end position="74"/>
    </location>
</feature>
<name>A0A066YYC0_9ACTN</name>
<evidence type="ECO:0000256" key="1">
    <source>
        <dbReference type="SAM" id="MobiDB-lite"/>
    </source>
</evidence>
<dbReference type="HOGENOM" id="CLU_2682910_0_0_11"/>
<protein>
    <submittedName>
        <fullName evidence="2">Uncharacterized protein</fullName>
    </submittedName>
</protein>
<organism evidence="2 3">
    <name type="scientific">Kitasatospora cheerisanensis KCTC 2395</name>
    <dbReference type="NCBI Taxonomy" id="1348663"/>
    <lineage>
        <taxon>Bacteria</taxon>
        <taxon>Bacillati</taxon>
        <taxon>Actinomycetota</taxon>
        <taxon>Actinomycetes</taxon>
        <taxon>Kitasatosporales</taxon>
        <taxon>Streptomycetaceae</taxon>
        <taxon>Kitasatospora</taxon>
    </lineage>
</organism>
<reference evidence="2 3" key="1">
    <citation type="submission" date="2014-05" db="EMBL/GenBank/DDBJ databases">
        <title>Draft Genome Sequence of Kitasatospora cheerisanensis KCTC 2395.</title>
        <authorList>
            <person name="Nam D.H."/>
        </authorList>
    </citation>
    <scope>NUCLEOTIDE SEQUENCE [LARGE SCALE GENOMIC DNA]</scope>
    <source>
        <strain evidence="2 3">KCTC 2395</strain>
    </source>
</reference>